<dbReference type="AlphaFoldDB" id="A0A370NRQ5"/>
<organism evidence="1 2">
    <name type="scientific">Cupriavidus lacunae</name>
    <dbReference type="NCBI Taxonomy" id="2666307"/>
    <lineage>
        <taxon>Bacteria</taxon>
        <taxon>Pseudomonadati</taxon>
        <taxon>Pseudomonadota</taxon>
        <taxon>Betaproteobacteria</taxon>
        <taxon>Burkholderiales</taxon>
        <taxon>Burkholderiaceae</taxon>
        <taxon>Cupriavidus</taxon>
    </lineage>
</organism>
<name>A0A370NRQ5_9BURK</name>
<sequence>MLSPHEIAALILIEDSTDLLCLDPMTINALVGHQLVTIENGSSGQGSPRLTHLGLSVLKAVGRRAN</sequence>
<evidence type="ECO:0000313" key="2">
    <source>
        <dbReference type="Proteomes" id="UP000255165"/>
    </source>
</evidence>
<protein>
    <submittedName>
        <fullName evidence="1">Uncharacterized protein</fullName>
    </submittedName>
</protein>
<evidence type="ECO:0000313" key="1">
    <source>
        <dbReference type="EMBL" id="RDK08264.1"/>
    </source>
</evidence>
<keyword evidence="2" id="KW-1185">Reference proteome</keyword>
<comment type="caution">
    <text evidence="1">The sequence shown here is derived from an EMBL/GenBank/DDBJ whole genome shotgun (WGS) entry which is preliminary data.</text>
</comment>
<gene>
    <name evidence="1" type="ORF">DN412_21580</name>
</gene>
<reference evidence="2" key="1">
    <citation type="submission" date="2018-06" db="EMBL/GenBank/DDBJ databases">
        <authorList>
            <person name="Feng T."/>
            <person name="Jeon C.O."/>
        </authorList>
    </citation>
    <scope>NUCLEOTIDE SEQUENCE [LARGE SCALE GENOMIC DNA]</scope>
    <source>
        <strain evidence="2">S23</strain>
    </source>
</reference>
<dbReference type="Proteomes" id="UP000255165">
    <property type="component" value="Unassembled WGS sequence"/>
</dbReference>
<dbReference type="EMBL" id="QKWJ01000028">
    <property type="protein sequence ID" value="RDK08264.1"/>
    <property type="molecule type" value="Genomic_DNA"/>
</dbReference>
<proteinExistence type="predicted"/>
<accession>A0A370NRQ5</accession>